<gene>
    <name evidence="3" type="ORF">C8J30_1541</name>
</gene>
<feature type="domain" description="Transposase IS66 central" evidence="1">
    <location>
        <begin position="5"/>
        <end position="143"/>
    </location>
</feature>
<evidence type="ECO:0000259" key="2">
    <source>
        <dbReference type="Pfam" id="PF13817"/>
    </source>
</evidence>
<comment type="caution">
    <text evidence="3">The sequence shown here is derived from an EMBL/GenBank/DDBJ whole genome shotgun (WGS) entry which is preliminary data.</text>
</comment>
<dbReference type="AlphaFoldDB" id="A0A318TRS1"/>
<protein>
    <submittedName>
        <fullName evidence="3">Transposase IS66-like protein</fullName>
    </submittedName>
</protein>
<organism evidence="3 4">
    <name type="scientific">Rhodobacter viridis</name>
    <dbReference type="NCBI Taxonomy" id="1054202"/>
    <lineage>
        <taxon>Bacteria</taxon>
        <taxon>Pseudomonadati</taxon>
        <taxon>Pseudomonadota</taxon>
        <taxon>Alphaproteobacteria</taxon>
        <taxon>Rhodobacterales</taxon>
        <taxon>Rhodobacter group</taxon>
        <taxon>Rhodobacter</taxon>
    </lineage>
</organism>
<sequence>MPGQNDGVEIARCRTHARRKFTDSQKAAPSTLAKRVIKGLKAVYEVEERVYGCPPEERQALRLAEALPVLEKIRADLLRVEPDLAKGRLKTAVKYFLSGWEDLTRYVYDGRLAIDNNPVERCMRGIALSKKNSLFAGNLMAAKNWAIFYSLIETARLNGVDPFRYLSWVIDQIEKGRELTDYSQLMPWHYKAANEAPSQGKAA</sequence>
<dbReference type="Proteomes" id="UP000247727">
    <property type="component" value="Unassembled WGS sequence"/>
</dbReference>
<dbReference type="InterPro" id="IPR052344">
    <property type="entry name" value="Transposase-related"/>
</dbReference>
<dbReference type="PANTHER" id="PTHR33678">
    <property type="entry name" value="BLL1576 PROTEIN"/>
    <property type="match status" value="1"/>
</dbReference>
<evidence type="ECO:0000259" key="1">
    <source>
        <dbReference type="Pfam" id="PF03050"/>
    </source>
</evidence>
<dbReference type="Pfam" id="PF03050">
    <property type="entry name" value="DDE_Tnp_IS66"/>
    <property type="match status" value="1"/>
</dbReference>
<accession>A0A318TRS1</accession>
<reference evidence="3 4" key="1">
    <citation type="submission" date="2018-06" db="EMBL/GenBank/DDBJ databases">
        <title>Genomic Encyclopedia of Type Strains, Phase III (KMG-III): the genomes of soil and plant-associated and newly described type strains.</title>
        <authorList>
            <person name="Whitman W."/>
        </authorList>
    </citation>
    <scope>NUCLEOTIDE SEQUENCE [LARGE SCALE GENOMIC DNA]</scope>
    <source>
        <strain evidence="3 4">JA737</strain>
    </source>
</reference>
<dbReference type="InterPro" id="IPR004291">
    <property type="entry name" value="Transposase_IS66_central"/>
</dbReference>
<dbReference type="PANTHER" id="PTHR33678:SF1">
    <property type="entry name" value="BLL1576 PROTEIN"/>
    <property type="match status" value="1"/>
</dbReference>
<keyword evidence="4" id="KW-1185">Reference proteome</keyword>
<proteinExistence type="predicted"/>
<evidence type="ECO:0000313" key="3">
    <source>
        <dbReference type="EMBL" id="PYF05728.1"/>
    </source>
</evidence>
<dbReference type="InterPro" id="IPR039552">
    <property type="entry name" value="IS66_C"/>
</dbReference>
<dbReference type="OrthoDB" id="9800877at2"/>
<feature type="domain" description="Transposase IS66 C-terminal" evidence="2">
    <location>
        <begin position="150"/>
        <end position="188"/>
    </location>
</feature>
<dbReference type="Pfam" id="PF13817">
    <property type="entry name" value="DDE_Tnp_IS66_C"/>
    <property type="match status" value="1"/>
</dbReference>
<name>A0A318TRS1_9RHOB</name>
<evidence type="ECO:0000313" key="4">
    <source>
        <dbReference type="Proteomes" id="UP000247727"/>
    </source>
</evidence>
<dbReference type="EMBL" id="QJTK01000054">
    <property type="protein sequence ID" value="PYF05728.1"/>
    <property type="molecule type" value="Genomic_DNA"/>
</dbReference>